<dbReference type="RefSeq" id="WP_274996635.1">
    <property type="nucleotide sequence ID" value="NZ_JAJQQP010000013.1"/>
</dbReference>
<proteinExistence type="predicted"/>
<name>A0ABU2CWF5_9MICO</name>
<evidence type="ECO:0000256" key="1">
    <source>
        <dbReference type="SAM" id="MobiDB-lite"/>
    </source>
</evidence>
<keyword evidence="3" id="KW-1185">Reference proteome</keyword>
<sequence>MGRTHTRPPTVLDAHIDLDDVDPDTSSDLTLRELTGQRLPRPYATSATDETGPTKQAHLDEPPF</sequence>
<protein>
    <recommendedName>
        <fullName evidence="4">ATP-grasp target RiPP</fullName>
    </recommendedName>
</protein>
<evidence type="ECO:0000313" key="2">
    <source>
        <dbReference type="EMBL" id="MDR7385689.1"/>
    </source>
</evidence>
<comment type="caution">
    <text evidence="2">The sequence shown here is derived from an EMBL/GenBank/DDBJ whole genome shotgun (WGS) entry which is preliminary data.</text>
</comment>
<dbReference type="Proteomes" id="UP001183585">
    <property type="component" value="Unassembled WGS sequence"/>
</dbReference>
<accession>A0ABU2CWF5</accession>
<evidence type="ECO:0008006" key="4">
    <source>
        <dbReference type="Google" id="ProtNLM"/>
    </source>
</evidence>
<reference evidence="2 3" key="1">
    <citation type="submission" date="2023-07" db="EMBL/GenBank/DDBJ databases">
        <title>Sequencing the genomes of 1000 actinobacteria strains.</title>
        <authorList>
            <person name="Klenk H.-P."/>
        </authorList>
    </citation>
    <scope>NUCLEOTIDE SEQUENCE [LARGE SCALE GENOMIC DNA]</scope>
    <source>
        <strain evidence="2 3">DSM 45554</strain>
    </source>
</reference>
<organism evidence="2 3">
    <name type="scientific">Promicromonospora iranensis</name>
    <dbReference type="NCBI Taxonomy" id="1105144"/>
    <lineage>
        <taxon>Bacteria</taxon>
        <taxon>Bacillati</taxon>
        <taxon>Actinomycetota</taxon>
        <taxon>Actinomycetes</taxon>
        <taxon>Micrococcales</taxon>
        <taxon>Promicromonosporaceae</taxon>
        <taxon>Promicromonospora</taxon>
    </lineage>
</organism>
<evidence type="ECO:0000313" key="3">
    <source>
        <dbReference type="Proteomes" id="UP001183585"/>
    </source>
</evidence>
<feature type="region of interest" description="Disordered" evidence="1">
    <location>
        <begin position="1"/>
        <end position="64"/>
    </location>
</feature>
<dbReference type="EMBL" id="JAVDYE010000001">
    <property type="protein sequence ID" value="MDR7385689.1"/>
    <property type="molecule type" value="Genomic_DNA"/>
</dbReference>
<gene>
    <name evidence="2" type="ORF">J2S48_005204</name>
</gene>
<feature type="compositionally biased region" description="Polar residues" evidence="1">
    <location>
        <begin position="45"/>
        <end position="54"/>
    </location>
</feature>